<name>A0A1I7WLK6_HETBA</name>
<feature type="transmembrane region" description="Helical" evidence="1">
    <location>
        <begin position="114"/>
        <end position="132"/>
    </location>
</feature>
<protein>
    <submittedName>
        <fullName evidence="3">Transmembrane protein</fullName>
    </submittedName>
</protein>
<evidence type="ECO:0000313" key="3">
    <source>
        <dbReference type="WBParaSite" id="Hba_06023"/>
    </source>
</evidence>
<proteinExistence type="predicted"/>
<dbReference type="Proteomes" id="UP000095283">
    <property type="component" value="Unplaced"/>
</dbReference>
<keyword evidence="2" id="KW-1185">Reference proteome</keyword>
<keyword evidence="1" id="KW-0812">Transmembrane</keyword>
<evidence type="ECO:0000313" key="2">
    <source>
        <dbReference type="Proteomes" id="UP000095283"/>
    </source>
</evidence>
<accession>A0A1I7WLK6</accession>
<keyword evidence="1" id="KW-0472">Membrane</keyword>
<organism evidence="2 3">
    <name type="scientific">Heterorhabditis bacteriophora</name>
    <name type="common">Entomopathogenic nematode worm</name>
    <dbReference type="NCBI Taxonomy" id="37862"/>
    <lineage>
        <taxon>Eukaryota</taxon>
        <taxon>Metazoa</taxon>
        <taxon>Ecdysozoa</taxon>
        <taxon>Nematoda</taxon>
        <taxon>Chromadorea</taxon>
        <taxon>Rhabditida</taxon>
        <taxon>Rhabditina</taxon>
        <taxon>Rhabditomorpha</taxon>
        <taxon>Strongyloidea</taxon>
        <taxon>Heterorhabditidae</taxon>
        <taxon>Heterorhabditis</taxon>
    </lineage>
</organism>
<reference evidence="3" key="1">
    <citation type="submission" date="2016-11" db="UniProtKB">
        <authorList>
            <consortium name="WormBaseParasite"/>
        </authorList>
    </citation>
    <scope>IDENTIFICATION</scope>
</reference>
<dbReference type="WBParaSite" id="Hba_06023">
    <property type="protein sequence ID" value="Hba_06023"/>
    <property type="gene ID" value="Hba_06023"/>
</dbReference>
<sequence>MRLLVAHRVRTVLKNATSNNFLVDLVKGGTEERPVAMLECNSEGKVRHGQSCSRICLEDLILYKICYYLLINFVYRWKIREQKEKEKKRKGETILRKIDFNDLYLVTNPKKKRVLITVCYLVNFICDCYLLFKMCFYIEGRTYNFFLYLSNLKKRLYTLCGILLVLCSKN</sequence>
<dbReference type="AlphaFoldDB" id="A0A1I7WLK6"/>
<keyword evidence="1" id="KW-1133">Transmembrane helix</keyword>
<evidence type="ECO:0000256" key="1">
    <source>
        <dbReference type="SAM" id="Phobius"/>
    </source>
</evidence>